<reference evidence="8 9" key="1">
    <citation type="submission" date="2018-08" db="EMBL/GenBank/DDBJ databases">
        <title>Genomic Encyclopedia of Archaeal and Bacterial Type Strains, Phase II (KMG-II): from individual species to whole genera.</title>
        <authorList>
            <person name="Goeker M."/>
        </authorList>
    </citation>
    <scope>NUCLEOTIDE SEQUENCE [LARGE SCALE GENOMIC DNA]</scope>
    <source>
        <strain evidence="8 9">DSM 5002</strain>
    </source>
</reference>
<dbReference type="Gene3D" id="3.40.50.620">
    <property type="entry name" value="HUPs"/>
    <property type="match status" value="1"/>
</dbReference>
<dbReference type="InterPro" id="IPR011063">
    <property type="entry name" value="TilS/TtcA_N"/>
</dbReference>
<sequence length="426" mass="46023">MLTHQDIDALFAPLTRFSRVALAVSGGGDSTALMRLAHQWAQQIPSPPALIVLTVDHCLRPESRQEAEWVGEQADALDLPHHILTWETAPPGASQAEAREARYTLLADFARAQGIGAIVTAHTADDVAETFLMRLARGSGVDGLAAMASETAWDGVAVLRPFLGVSRAALRAELDARTAVWLEDPSNAEARFERVRIRRALDTLAELGVTRARMVESAERLRRAREAIDTAAADFINGHITVSPAGYVRIDAKALRGLPEEVAIHVLKRVLLAVGGQLRAPRLRKLEMLAAQLRAGLEASMTLGGCVIAPEPGTLVFCREPGRLRAAPLTLRPGETALWDRRFRIMCRHLRHPVRVAALGEDNVTALPKAVREQHPAPALAALPALYAETRLLGVPVRGFALTDQHPDTANCAAAFIWHGGGTGYA</sequence>
<dbReference type="GO" id="GO:0005737">
    <property type="term" value="C:cytoplasm"/>
    <property type="evidence" value="ECO:0007669"/>
    <property type="project" value="UniProtKB-SubCell"/>
</dbReference>
<evidence type="ECO:0000256" key="2">
    <source>
        <dbReference type="ARBA" id="ARBA00022694"/>
    </source>
</evidence>
<dbReference type="Pfam" id="PF01171">
    <property type="entry name" value="ATP_bind_3"/>
    <property type="match status" value="1"/>
</dbReference>
<keyword evidence="6" id="KW-0963">Cytoplasm</keyword>
<dbReference type="Proteomes" id="UP000266273">
    <property type="component" value="Unassembled WGS sequence"/>
</dbReference>
<comment type="catalytic activity">
    <reaction evidence="5 6">
        <text>cytidine(34) in tRNA(Ile2) + L-lysine + ATP = lysidine(34) in tRNA(Ile2) + AMP + diphosphate + H(+)</text>
        <dbReference type="Rhea" id="RHEA:43744"/>
        <dbReference type="Rhea" id="RHEA-COMP:10625"/>
        <dbReference type="Rhea" id="RHEA-COMP:10670"/>
        <dbReference type="ChEBI" id="CHEBI:15378"/>
        <dbReference type="ChEBI" id="CHEBI:30616"/>
        <dbReference type="ChEBI" id="CHEBI:32551"/>
        <dbReference type="ChEBI" id="CHEBI:33019"/>
        <dbReference type="ChEBI" id="CHEBI:82748"/>
        <dbReference type="ChEBI" id="CHEBI:83665"/>
        <dbReference type="ChEBI" id="CHEBI:456215"/>
        <dbReference type="EC" id="6.3.4.19"/>
    </reaction>
</comment>
<evidence type="ECO:0000313" key="8">
    <source>
        <dbReference type="EMBL" id="RIA55206.1"/>
    </source>
</evidence>
<evidence type="ECO:0000259" key="7">
    <source>
        <dbReference type="Pfam" id="PF01171"/>
    </source>
</evidence>
<feature type="domain" description="tRNA(Ile)-lysidine/2-thiocytidine synthase N-terminal" evidence="7">
    <location>
        <begin position="20"/>
        <end position="199"/>
    </location>
</feature>
<protein>
    <recommendedName>
        <fullName evidence="6">tRNA(Ile)-lysidine synthase</fullName>
        <ecNumber evidence="6">6.3.4.19</ecNumber>
    </recommendedName>
    <alternativeName>
        <fullName evidence="6">tRNA(Ile)-2-lysyl-cytidine synthase</fullName>
    </alternativeName>
    <alternativeName>
        <fullName evidence="6">tRNA(Ile)-lysidine synthetase</fullName>
    </alternativeName>
</protein>
<evidence type="ECO:0000256" key="4">
    <source>
        <dbReference type="ARBA" id="ARBA00022840"/>
    </source>
</evidence>
<accession>A0A397Q1D5</accession>
<dbReference type="GO" id="GO:0006400">
    <property type="term" value="P:tRNA modification"/>
    <property type="evidence" value="ECO:0007669"/>
    <property type="project" value="UniProtKB-UniRule"/>
</dbReference>
<dbReference type="SUPFAM" id="SSF52402">
    <property type="entry name" value="Adenine nucleotide alpha hydrolases-like"/>
    <property type="match status" value="1"/>
</dbReference>
<dbReference type="EC" id="6.3.4.19" evidence="6"/>
<comment type="similarity">
    <text evidence="6">Belongs to the tRNA(Ile)-lysidine synthase family.</text>
</comment>
<comment type="function">
    <text evidence="6">Ligates lysine onto the cytidine present at position 34 of the AUA codon-specific tRNA(Ile) that contains the anticodon CAU, in an ATP-dependent manner. Cytidine is converted to lysidine, thus changing the amino acid specificity of the tRNA from methionine to isoleucine.</text>
</comment>
<keyword evidence="4 6" id="KW-0067">ATP-binding</keyword>
<keyword evidence="9" id="KW-1185">Reference proteome</keyword>
<gene>
    <name evidence="6" type="primary">tilS</name>
    <name evidence="8" type="ORF">BXY53_0265</name>
</gene>
<dbReference type="EMBL" id="QXDF01000001">
    <property type="protein sequence ID" value="RIA55206.1"/>
    <property type="molecule type" value="Genomic_DNA"/>
</dbReference>
<dbReference type="PANTHER" id="PTHR43033">
    <property type="entry name" value="TRNA(ILE)-LYSIDINE SYNTHASE-RELATED"/>
    <property type="match status" value="1"/>
</dbReference>
<dbReference type="InterPro" id="IPR014729">
    <property type="entry name" value="Rossmann-like_a/b/a_fold"/>
</dbReference>
<dbReference type="GO" id="GO:0032267">
    <property type="term" value="F:tRNA(Ile)-lysidine synthase activity"/>
    <property type="evidence" value="ECO:0007669"/>
    <property type="project" value="UniProtKB-EC"/>
</dbReference>
<dbReference type="RefSeq" id="WP_170144289.1">
    <property type="nucleotide sequence ID" value="NZ_QXDF01000001.1"/>
</dbReference>
<dbReference type="HAMAP" id="MF_01161">
    <property type="entry name" value="tRNA_Ile_lys_synt"/>
    <property type="match status" value="1"/>
</dbReference>
<proteinExistence type="inferred from homology"/>
<comment type="caution">
    <text evidence="8">The sequence shown here is derived from an EMBL/GenBank/DDBJ whole genome shotgun (WGS) entry which is preliminary data.</text>
</comment>
<evidence type="ECO:0000256" key="1">
    <source>
        <dbReference type="ARBA" id="ARBA00022598"/>
    </source>
</evidence>
<organism evidence="8 9">
    <name type="scientific">Dichotomicrobium thermohalophilum</name>
    <dbReference type="NCBI Taxonomy" id="933063"/>
    <lineage>
        <taxon>Bacteria</taxon>
        <taxon>Pseudomonadati</taxon>
        <taxon>Pseudomonadota</taxon>
        <taxon>Alphaproteobacteria</taxon>
        <taxon>Hyphomicrobiales</taxon>
        <taxon>Hyphomicrobiaceae</taxon>
        <taxon>Dichotomicrobium</taxon>
    </lineage>
</organism>
<keyword evidence="3 6" id="KW-0547">Nucleotide-binding</keyword>
<feature type="binding site" evidence="6">
    <location>
        <begin position="25"/>
        <end position="30"/>
    </location>
    <ligand>
        <name>ATP</name>
        <dbReference type="ChEBI" id="CHEBI:30616"/>
    </ligand>
</feature>
<evidence type="ECO:0000256" key="6">
    <source>
        <dbReference type="HAMAP-Rule" id="MF_01161"/>
    </source>
</evidence>
<comment type="domain">
    <text evidence="6">The N-terminal region contains the highly conserved SGGXDS motif, predicted to be a P-loop motif involved in ATP binding.</text>
</comment>
<evidence type="ECO:0000256" key="3">
    <source>
        <dbReference type="ARBA" id="ARBA00022741"/>
    </source>
</evidence>
<keyword evidence="1 6" id="KW-0436">Ligase</keyword>
<dbReference type="CDD" id="cd01992">
    <property type="entry name" value="TilS_N"/>
    <property type="match status" value="1"/>
</dbReference>
<comment type="subcellular location">
    <subcellularLocation>
        <location evidence="6">Cytoplasm</location>
    </subcellularLocation>
</comment>
<keyword evidence="2 6" id="KW-0819">tRNA processing</keyword>
<dbReference type="InterPro" id="IPR012795">
    <property type="entry name" value="tRNA_Ile_lys_synt_N"/>
</dbReference>
<dbReference type="GO" id="GO:0005524">
    <property type="term" value="F:ATP binding"/>
    <property type="evidence" value="ECO:0007669"/>
    <property type="project" value="UniProtKB-UniRule"/>
</dbReference>
<evidence type="ECO:0000256" key="5">
    <source>
        <dbReference type="ARBA" id="ARBA00048539"/>
    </source>
</evidence>
<dbReference type="PANTHER" id="PTHR43033:SF1">
    <property type="entry name" value="TRNA(ILE)-LYSIDINE SYNTHASE-RELATED"/>
    <property type="match status" value="1"/>
</dbReference>
<name>A0A397Q1D5_9HYPH</name>
<evidence type="ECO:0000313" key="9">
    <source>
        <dbReference type="Proteomes" id="UP000266273"/>
    </source>
</evidence>
<dbReference type="InterPro" id="IPR012094">
    <property type="entry name" value="tRNA_Ile_lys_synt"/>
</dbReference>
<dbReference type="NCBIfam" id="TIGR02432">
    <property type="entry name" value="lysidine_TilS_N"/>
    <property type="match status" value="1"/>
</dbReference>
<dbReference type="AlphaFoldDB" id="A0A397Q1D5"/>